<dbReference type="CDD" id="cd06186">
    <property type="entry name" value="NOX_Duox_like_FAD_NADP"/>
    <property type="match status" value="1"/>
</dbReference>
<proteinExistence type="inferred from homology"/>
<dbReference type="SFLD" id="SFLDG01168">
    <property type="entry name" value="Ferric_reductase_subgroup_(FRE"/>
    <property type="match status" value="1"/>
</dbReference>
<keyword evidence="11 13" id="KW-0472">Membrane</keyword>
<gene>
    <name evidence="15" type="ORF">VTK73DRAFT_1937</name>
</gene>
<evidence type="ECO:0000256" key="9">
    <source>
        <dbReference type="ARBA" id="ARBA00023002"/>
    </source>
</evidence>
<evidence type="ECO:0000256" key="10">
    <source>
        <dbReference type="ARBA" id="ARBA00023065"/>
    </source>
</evidence>
<dbReference type="InterPro" id="IPR013112">
    <property type="entry name" value="FAD-bd_8"/>
</dbReference>
<evidence type="ECO:0000259" key="14">
    <source>
        <dbReference type="PROSITE" id="PS51384"/>
    </source>
</evidence>
<accession>A0ABR3X6Z8</accession>
<organism evidence="15 16">
    <name type="scientific">Phialemonium thermophilum</name>
    <dbReference type="NCBI Taxonomy" id="223376"/>
    <lineage>
        <taxon>Eukaryota</taxon>
        <taxon>Fungi</taxon>
        <taxon>Dikarya</taxon>
        <taxon>Ascomycota</taxon>
        <taxon>Pezizomycotina</taxon>
        <taxon>Sordariomycetes</taxon>
        <taxon>Sordariomycetidae</taxon>
        <taxon>Cephalothecales</taxon>
        <taxon>Cephalothecaceae</taxon>
        <taxon>Phialemonium</taxon>
    </lineage>
</organism>
<evidence type="ECO:0000256" key="12">
    <source>
        <dbReference type="ARBA" id="ARBA00048483"/>
    </source>
</evidence>
<evidence type="ECO:0000313" key="15">
    <source>
        <dbReference type="EMBL" id="KAL1871716.1"/>
    </source>
</evidence>
<dbReference type="Proteomes" id="UP001586593">
    <property type="component" value="Unassembled WGS sequence"/>
</dbReference>
<dbReference type="EMBL" id="JAZHXJ010000150">
    <property type="protein sequence ID" value="KAL1871716.1"/>
    <property type="molecule type" value="Genomic_DNA"/>
</dbReference>
<dbReference type="InterPro" id="IPR017927">
    <property type="entry name" value="FAD-bd_FR_type"/>
</dbReference>
<evidence type="ECO:0000256" key="3">
    <source>
        <dbReference type="ARBA" id="ARBA00012668"/>
    </source>
</evidence>
<evidence type="ECO:0000256" key="5">
    <source>
        <dbReference type="ARBA" id="ARBA00022475"/>
    </source>
</evidence>
<comment type="caution">
    <text evidence="15">The sequence shown here is derived from an EMBL/GenBank/DDBJ whole genome shotgun (WGS) entry which is preliminary data.</text>
</comment>
<dbReference type="InterPro" id="IPR017938">
    <property type="entry name" value="Riboflavin_synthase-like_b-brl"/>
</dbReference>
<dbReference type="InterPro" id="IPR051410">
    <property type="entry name" value="Ferric/Cupric_Reductase"/>
</dbReference>
<evidence type="ECO:0000256" key="11">
    <source>
        <dbReference type="ARBA" id="ARBA00023136"/>
    </source>
</evidence>
<dbReference type="InterPro" id="IPR039261">
    <property type="entry name" value="FNR_nucleotide-bd"/>
</dbReference>
<feature type="transmembrane region" description="Helical" evidence="13">
    <location>
        <begin position="193"/>
        <end position="211"/>
    </location>
</feature>
<dbReference type="Pfam" id="PF01794">
    <property type="entry name" value="Ferric_reduct"/>
    <property type="match status" value="1"/>
</dbReference>
<name>A0ABR3X6Z8_9PEZI</name>
<dbReference type="Pfam" id="PF08030">
    <property type="entry name" value="NAD_binding_6"/>
    <property type="match status" value="1"/>
</dbReference>
<feature type="transmembrane region" description="Helical" evidence="13">
    <location>
        <begin position="231"/>
        <end position="250"/>
    </location>
</feature>
<dbReference type="Pfam" id="PF08022">
    <property type="entry name" value="FAD_binding_8"/>
    <property type="match status" value="1"/>
</dbReference>
<dbReference type="PANTHER" id="PTHR32361:SF24">
    <property type="entry name" value="REDUCTASE, PUTATIVE (AFU_ORTHOLOGUE AFUA_3G10820)-RELATED"/>
    <property type="match status" value="1"/>
</dbReference>
<dbReference type="Gene3D" id="3.40.50.80">
    <property type="entry name" value="Nucleotide-binding domain of ferredoxin-NADP reductase (FNR) module"/>
    <property type="match status" value="1"/>
</dbReference>
<keyword evidence="9" id="KW-0560">Oxidoreductase</keyword>
<feature type="transmembrane region" description="Helical" evidence="13">
    <location>
        <begin position="160"/>
        <end position="181"/>
    </location>
</feature>
<feature type="transmembrane region" description="Helical" evidence="13">
    <location>
        <begin position="262"/>
        <end position="280"/>
    </location>
</feature>
<feature type="domain" description="FAD-binding FR-type" evidence="14">
    <location>
        <begin position="299"/>
        <end position="437"/>
    </location>
</feature>
<evidence type="ECO:0000256" key="8">
    <source>
        <dbReference type="ARBA" id="ARBA00022989"/>
    </source>
</evidence>
<protein>
    <recommendedName>
        <fullName evidence="3">ferric-chelate reductase (NADPH)</fullName>
        <ecNumber evidence="3">1.16.1.9</ecNumber>
    </recommendedName>
</protein>
<evidence type="ECO:0000256" key="13">
    <source>
        <dbReference type="SAM" id="Phobius"/>
    </source>
</evidence>
<keyword evidence="5" id="KW-1003">Cell membrane</keyword>
<keyword evidence="16" id="KW-1185">Reference proteome</keyword>
<evidence type="ECO:0000256" key="6">
    <source>
        <dbReference type="ARBA" id="ARBA00022692"/>
    </source>
</evidence>
<keyword evidence="4" id="KW-0813">Transport</keyword>
<keyword evidence="6 13" id="KW-0812">Transmembrane</keyword>
<comment type="subcellular location">
    <subcellularLocation>
        <location evidence="1">Cell membrane</location>
        <topology evidence="1">Multi-pass membrane protein</topology>
    </subcellularLocation>
</comment>
<keyword evidence="7" id="KW-0249">Electron transport</keyword>
<dbReference type="EC" id="1.16.1.9" evidence="3"/>
<dbReference type="InterPro" id="IPR013121">
    <property type="entry name" value="Fe_red_NAD-bd_6"/>
</dbReference>
<evidence type="ECO:0000256" key="1">
    <source>
        <dbReference type="ARBA" id="ARBA00004651"/>
    </source>
</evidence>
<reference evidence="15 16" key="1">
    <citation type="journal article" date="2024" name="Commun. Biol.">
        <title>Comparative genomic analysis of thermophilic fungi reveals convergent evolutionary adaptations and gene losses.</title>
        <authorList>
            <person name="Steindorff A.S."/>
            <person name="Aguilar-Pontes M.V."/>
            <person name="Robinson A.J."/>
            <person name="Andreopoulos B."/>
            <person name="LaButti K."/>
            <person name="Kuo A."/>
            <person name="Mondo S."/>
            <person name="Riley R."/>
            <person name="Otillar R."/>
            <person name="Haridas S."/>
            <person name="Lipzen A."/>
            <person name="Grimwood J."/>
            <person name="Schmutz J."/>
            <person name="Clum A."/>
            <person name="Reid I.D."/>
            <person name="Moisan M.C."/>
            <person name="Butler G."/>
            <person name="Nguyen T.T.M."/>
            <person name="Dewar K."/>
            <person name="Conant G."/>
            <person name="Drula E."/>
            <person name="Henrissat B."/>
            <person name="Hansel C."/>
            <person name="Singer S."/>
            <person name="Hutchinson M.I."/>
            <person name="de Vries R.P."/>
            <person name="Natvig D.O."/>
            <person name="Powell A.J."/>
            <person name="Tsang A."/>
            <person name="Grigoriev I.V."/>
        </authorList>
    </citation>
    <scope>NUCLEOTIDE SEQUENCE [LARGE SCALE GENOMIC DNA]</scope>
    <source>
        <strain evidence="15 16">ATCC 24622</strain>
    </source>
</reference>
<dbReference type="InterPro" id="IPR013130">
    <property type="entry name" value="Fe3_Rdtase_TM_dom"/>
</dbReference>
<dbReference type="PROSITE" id="PS51384">
    <property type="entry name" value="FAD_FR"/>
    <property type="match status" value="1"/>
</dbReference>
<comment type="similarity">
    <text evidence="2">Belongs to the ferric reductase (FRE) family.</text>
</comment>
<sequence length="590" mass="66365">MSSTNKTAGQGKALPGAGGVDRALENQLLSNYLYYTLAAVSFVFIVWRAATAANRYFRLVTSLNNETQRYFARQSPRVAWLKKHIIYAPLFGKRHGREFELRGSSGSELHLGMLPTRMQTLFILGYFVTNVVFCVIDIPFADSGASALSLLRNRSGTLAIVNLIPLFLFATRNNPLIWLLGISFDTYNLIHRWFGRIVVIESVVHTVAFLANNASKTSWASAFKTSVTVPYLRDGFIATCSLIVLLVLAVRTLRHRFYETFKVLHVLLALVAVVGLWYHLELKHFTQIIYMYPVLAIWGLEHVGRVSRVAYYQLGSGASRTIVEALPSNACRVTVTMARPWTFRPGQHAYLYMPSISYWQSHPFSIAWNQKADEAHRDSLPSHRYDDLAVTKSEVSFIIRARAGYTDRLFQKASTSPNGRFVTKCLVEGPYGGLHGLGSYGTVMLFAGGVGVTQAVPYIRELVDGYSKGTVAVRKVVFVWIIQSPEHLEWIRPWMTEILAMERRREVLRIMLFVSQPRSTKQIQSPSSTVQMFPGRPNIDHLIGSEMENQIGAMGVSVCGPGSLHDDVRQVVRARQGQGCVDFYEESFSW</sequence>
<evidence type="ECO:0000256" key="4">
    <source>
        <dbReference type="ARBA" id="ARBA00022448"/>
    </source>
</evidence>
<dbReference type="PANTHER" id="PTHR32361">
    <property type="entry name" value="FERRIC/CUPRIC REDUCTASE TRANSMEMBRANE COMPONENT"/>
    <property type="match status" value="1"/>
</dbReference>
<keyword evidence="8 13" id="KW-1133">Transmembrane helix</keyword>
<evidence type="ECO:0000256" key="7">
    <source>
        <dbReference type="ARBA" id="ARBA00022982"/>
    </source>
</evidence>
<dbReference type="SUPFAM" id="SSF52343">
    <property type="entry name" value="Ferredoxin reductase-like, C-terminal NADP-linked domain"/>
    <property type="match status" value="1"/>
</dbReference>
<feature type="transmembrane region" description="Helical" evidence="13">
    <location>
        <begin position="32"/>
        <end position="50"/>
    </location>
</feature>
<evidence type="ECO:0000256" key="2">
    <source>
        <dbReference type="ARBA" id="ARBA00006278"/>
    </source>
</evidence>
<comment type="catalytic activity">
    <reaction evidence="12">
        <text>2 a Fe(II)-siderophore + NADP(+) + H(+) = 2 a Fe(III)-siderophore + NADPH</text>
        <dbReference type="Rhea" id="RHEA:28795"/>
        <dbReference type="Rhea" id="RHEA-COMP:11342"/>
        <dbReference type="Rhea" id="RHEA-COMP:11344"/>
        <dbReference type="ChEBI" id="CHEBI:15378"/>
        <dbReference type="ChEBI" id="CHEBI:29033"/>
        <dbReference type="ChEBI" id="CHEBI:29034"/>
        <dbReference type="ChEBI" id="CHEBI:57783"/>
        <dbReference type="ChEBI" id="CHEBI:58349"/>
        <dbReference type="EC" id="1.16.1.9"/>
    </reaction>
</comment>
<dbReference type="SFLD" id="SFLDS00052">
    <property type="entry name" value="Ferric_Reductase_Domain"/>
    <property type="match status" value="1"/>
</dbReference>
<evidence type="ECO:0000313" key="16">
    <source>
        <dbReference type="Proteomes" id="UP001586593"/>
    </source>
</evidence>
<keyword evidence="10" id="KW-0406">Ion transport</keyword>
<feature type="transmembrane region" description="Helical" evidence="13">
    <location>
        <begin position="121"/>
        <end position="140"/>
    </location>
</feature>
<dbReference type="SUPFAM" id="SSF63380">
    <property type="entry name" value="Riboflavin synthase domain-like"/>
    <property type="match status" value="1"/>
</dbReference>